<organism evidence="1">
    <name type="scientific">Zea mays</name>
    <name type="common">Maize</name>
    <dbReference type="NCBI Taxonomy" id="4577"/>
    <lineage>
        <taxon>Eukaryota</taxon>
        <taxon>Viridiplantae</taxon>
        <taxon>Streptophyta</taxon>
        <taxon>Embryophyta</taxon>
        <taxon>Tracheophyta</taxon>
        <taxon>Spermatophyta</taxon>
        <taxon>Magnoliopsida</taxon>
        <taxon>Liliopsida</taxon>
        <taxon>Poales</taxon>
        <taxon>Poaceae</taxon>
        <taxon>PACMAD clade</taxon>
        <taxon>Panicoideae</taxon>
        <taxon>Andropogonodae</taxon>
        <taxon>Andropogoneae</taxon>
        <taxon>Tripsacinae</taxon>
        <taxon>Zea</taxon>
    </lineage>
</organism>
<sequence>MNLDRFHIVLATEVQRATLSWFTRSATKVGVRDGTASLIASCLSVAQTHHLSCTSPALPLFCSSPNQEAPLQLC</sequence>
<evidence type="ECO:0000313" key="1">
    <source>
        <dbReference type="EMBL" id="ACL54342.1"/>
    </source>
</evidence>
<dbReference type="AlphaFoldDB" id="B8A2E3"/>
<reference evidence="1" key="1">
    <citation type="journal article" date="2009" name="PLoS Genet.">
        <title>Sequencing, mapping, and analysis of 27,455 maize full-length cDNAs.</title>
        <authorList>
            <person name="Soderlund C."/>
            <person name="Descour A."/>
            <person name="Kudrna D."/>
            <person name="Bomhoff M."/>
            <person name="Boyd L."/>
            <person name="Currie J."/>
            <person name="Angelova A."/>
            <person name="Collura K."/>
            <person name="Wissotski M."/>
            <person name="Ashley E."/>
            <person name="Morrow D."/>
            <person name="Fernandes J."/>
            <person name="Walbot V."/>
            <person name="Yu Y."/>
        </authorList>
    </citation>
    <scope>NUCLEOTIDE SEQUENCE</scope>
    <source>
        <strain evidence="1">B73</strain>
    </source>
</reference>
<name>B8A2E3_MAIZE</name>
<accession>B8A2E3</accession>
<dbReference type="EMBL" id="BT055735">
    <property type="protein sequence ID" value="ACL54342.1"/>
    <property type="molecule type" value="mRNA"/>
</dbReference>
<reference evidence="1" key="2">
    <citation type="submission" date="2012-06" db="EMBL/GenBank/DDBJ databases">
        <authorList>
            <person name="Yu Y."/>
            <person name="Currie J."/>
            <person name="Lomeli R."/>
            <person name="Angelova A."/>
            <person name="Collura K."/>
            <person name="Wissotski M."/>
            <person name="Campos D."/>
            <person name="Kudrna D."/>
            <person name="Golser W."/>
            <person name="Ashely E."/>
            <person name="Descour A."/>
            <person name="Fernandes J."/>
            <person name="Soderlund C."/>
            <person name="Walbot V."/>
        </authorList>
    </citation>
    <scope>NUCLEOTIDE SEQUENCE</scope>
    <source>
        <strain evidence="1">B73</strain>
    </source>
</reference>
<proteinExistence type="evidence at transcript level"/>
<protein>
    <submittedName>
        <fullName evidence="1">Uncharacterized protein</fullName>
    </submittedName>
</protein>